<feature type="signal peptide" evidence="6">
    <location>
        <begin position="1"/>
        <end position="26"/>
    </location>
</feature>
<reference evidence="9 10" key="1">
    <citation type="submission" date="2019-05" db="EMBL/GenBank/DDBJ databases">
        <authorList>
            <person name="Qu J.-H."/>
        </authorList>
    </citation>
    <scope>NUCLEOTIDE SEQUENCE [LARGE SCALE GENOMIC DNA]</scope>
    <source>
        <strain evidence="9 10">NS28</strain>
    </source>
</reference>
<evidence type="ECO:0000256" key="2">
    <source>
        <dbReference type="ARBA" id="ARBA00006275"/>
    </source>
</evidence>
<dbReference type="Pfam" id="PF07980">
    <property type="entry name" value="SusD_RagB"/>
    <property type="match status" value="1"/>
</dbReference>
<evidence type="ECO:0000256" key="1">
    <source>
        <dbReference type="ARBA" id="ARBA00004442"/>
    </source>
</evidence>
<dbReference type="PROSITE" id="PS51257">
    <property type="entry name" value="PROKAR_LIPOPROTEIN"/>
    <property type="match status" value="1"/>
</dbReference>
<feature type="chain" id="PRO_5024378727" evidence="6">
    <location>
        <begin position="27"/>
        <end position="537"/>
    </location>
</feature>
<dbReference type="InterPro" id="IPR033985">
    <property type="entry name" value="SusD-like_N"/>
</dbReference>
<evidence type="ECO:0000259" key="7">
    <source>
        <dbReference type="Pfam" id="PF07980"/>
    </source>
</evidence>
<dbReference type="EMBL" id="VBSN01000032">
    <property type="protein sequence ID" value="KAA6439751.1"/>
    <property type="molecule type" value="Genomic_DNA"/>
</dbReference>
<evidence type="ECO:0000256" key="4">
    <source>
        <dbReference type="ARBA" id="ARBA00023136"/>
    </source>
</evidence>
<dbReference type="AlphaFoldDB" id="A0A5M8QWM7"/>
<keyword evidence="5" id="KW-0998">Cell outer membrane</keyword>
<dbReference type="Gene3D" id="1.25.40.390">
    <property type="match status" value="1"/>
</dbReference>
<keyword evidence="10" id="KW-1185">Reference proteome</keyword>
<evidence type="ECO:0000256" key="6">
    <source>
        <dbReference type="SAM" id="SignalP"/>
    </source>
</evidence>
<dbReference type="RefSeq" id="WP_138279456.1">
    <property type="nucleotide sequence ID" value="NZ_VBSN01000032.1"/>
</dbReference>
<feature type="domain" description="RagB/SusD" evidence="7">
    <location>
        <begin position="296"/>
        <end position="536"/>
    </location>
</feature>
<evidence type="ECO:0000313" key="9">
    <source>
        <dbReference type="EMBL" id="KAA6439751.1"/>
    </source>
</evidence>
<feature type="domain" description="SusD-like N-terminal" evidence="8">
    <location>
        <begin position="100"/>
        <end position="234"/>
    </location>
</feature>
<organism evidence="9 10">
    <name type="scientific">Dyadobacter flavalbus</name>
    <dbReference type="NCBI Taxonomy" id="2579942"/>
    <lineage>
        <taxon>Bacteria</taxon>
        <taxon>Pseudomonadati</taxon>
        <taxon>Bacteroidota</taxon>
        <taxon>Cytophagia</taxon>
        <taxon>Cytophagales</taxon>
        <taxon>Spirosomataceae</taxon>
        <taxon>Dyadobacter</taxon>
    </lineage>
</organism>
<evidence type="ECO:0000259" key="8">
    <source>
        <dbReference type="Pfam" id="PF14322"/>
    </source>
</evidence>
<keyword evidence="4" id="KW-0472">Membrane</keyword>
<dbReference type="InterPro" id="IPR012944">
    <property type="entry name" value="SusD_RagB_dom"/>
</dbReference>
<dbReference type="OrthoDB" id="9792139at2"/>
<comment type="similarity">
    <text evidence="2">Belongs to the SusD family.</text>
</comment>
<dbReference type="GO" id="GO:0009279">
    <property type="term" value="C:cell outer membrane"/>
    <property type="evidence" value="ECO:0007669"/>
    <property type="project" value="UniProtKB-SubCell"/>
</dbReference>
<protein>
    <submittedName>
        <fullName evidence="9">RagB/SusD family nutrient uptake outer membrane protein</fullName>
    </submittedName>
</protein>
<dbReference type="Pfam" id="PF14322">
    <property type="entry name" value="SusD-like_3"/>
    <property type="match status" value="1"/>
</dbReference>
<comment type="caution">
    <text evidence="9">The sequence shown here is derived from an EMBL/GenBank/DDBJ whole genome shotgun (WGS) entry which is preliminary data.</text>
</comment>
<comment type="subcellular location">
    <subcellularLocation>
        <location evidence="1">Cell outer membrane</location>
    </subcellularLocation>
</comment>
<dbReference type="SUPFAM" id="SSF48452">
    <property type="entry name" value="TPR-like"/>
    <property type="match status" value="1"/>
</dbReference>
<dbReference type="Proteomes" id="UP000323994">
    <property type="component" value="Unassembled WGS sequence"/>
</dbReference>
<keyword evidence="3 6" id="KW-0732">Signal</keyword>
<evidence type="ECO:0000313" key="10">
    <source>
        <dbReference type="Proteomes" id="UP000323994"/>
    </source>
</evidence>
<gene>
    <name evidence="9" type="ORF">FEM33_10745</name>
</gene>
<evidence type="ECO:0000256" key="5">
    <source>
        <dbReference type="ARBA" id="ARBA00023237"/>
    </source>
</evidence>
<sequence>MMTRYKHYNPTPIVAALLLLLLSSCADQLDIKPTAELESEYFESELRVQEGVGACYAGFYNLYGPLLNDGGGSHQILLLPGDDITHQDAGRGAMEAFAGLNSANGEVNMLWTRLYQIIYRCNFMLEKLEEESVKAVYRTSGLNEINKGEVLFLRAWAFHRLWDFFRKAPLQDTRIRSIADAILPPTQEFQMLDKAIEDLELAATLLPDASYWKIETERGRVFNESAYGLLVKCYTLRARYNKANAGDYQKAIAAFKKITTRQLVHFAENFDYKHENNAESLFELQASHATDQDNAWLDNNFGGGAGQMGAMYHYSTSHWGNYVSGIYGPTKKLMNAYDNGDPRKEYTFANFTTNVTGNTEVKAPAWDKFDGYQLMKYVYPGRCWFEKIWGISSTNNTRLIRYADIKLLAAEAYLQTGNAAAALVQVNDIRARARRSTEDGKVSTAPANRTAITMQHIMNERFIELAAEEGIRWTDLRSWHAAGFIDLSTWTARDFGYNYNEANFEFQVSRHLIFPIPQREMNTNPLMAAAGNNPGYD</sequence>
<proteinExistence type="inferred from homology"/>
<accession>A0A5M8QWM7</accession>
<name>A0A5M8QWM7_9BACT</name>
<evidence type="ECO:0000256" key="3">
    <source>
        <dbReference type="ARBA" id="ARBA00022729"/>
    </source>
</evidence>
<dbReference type="InterPro" id="IPR011990">
    <property type="entry name" value="TPR-like_helical_dom_sf"/>
</dbReference>